<organism evidence="7 8">
    <name type="scientific">Pseudarcicella hirudinis</name>
    <dbReference type="NCBI Taxonomy" id="1079859"/>
    <lineage>
        <taxon>Bacteria</taxon>
        <taxon>Pseudomonadati</taxon>
        <taxon>Bacteroidota</taxon>
        <taxon>Cytophagia</taxon>
        <taxon>Cytophagales</taxon>
        <taxon>Flectobacillaceae</taxon>
        <taxon>Pseudarcicella</taxon>
    </lineage>
</organism>
<dbReference type="InterPro" id="IPR037066">
    <property type="entry name" value="Plug_dom_sf"/>
</dbReference>
<evidence type="ECO:0000313" key="7">
    <source>
        <dbReference type="EMBL" id="SFP51384.1"/>
    </source>
</evidence>
<comment type="subcellular location">
    <subcellularLocation>
        <location evidence="1">Cell outer membrane</location>
    </subcellularLocation>
</comment>
<sequence length="811" mass="90948">MSKIFTLLSLLVITTFQLAAQSTVSGRVVDEKKQGSSFANILILNKKDSSFVKGGIADTDGYFTLSQVAGNTYLLSITAIGYKKYYKTIEVKSADLAIGDVQLEVENQTLGEVVVTAKKPLIERTGDKMILNVEASPITSGLTGLELLEKVPGITVDKNSETIKLKGKSGVLVMIDDRQTYLSEEQLAAFLKTLKSDDIEKIEVITNPSARYDAAGATGIINIKTKKGKNFGTNYILDLGLGYSSYKEQGNFPKNSQGITMSTKKEKFALYANVSRNYNTWFNTQNENQRLLGESQELDETRINKGLNKGANGNWNAKVGLDYDLSKNTVVGITALAAISDNNMTRTTDQLSQTSSLTQQINMIRNQIGENRNYTFNTHLKQTFDTSGTSLNVDFDMIFNRDYNNSLFKTTTIANENQTLVNNQIIAPSNTHTFVLKSDFIKNLSKKVKLETGFKTSFSSSDKDFDDNFRDNGALVNSFFRFKENINAGYVMLNSELTKKLNLQLGLRGEQTNTLGEDRLGNQISKQNYFNLFPTVSLNQKVTKDYTVSLGYSRRINRPWANNFNTFKRFYSPFQYFEGNPNILPSLNNSISLTHTFKDAFSFSFSFVNVDQFASDVYDVDTTYIPGKRLVRESFENIKGKVNWWSFDVSLPFNVTKWWNVNINIWSGINVYNYQRADAVVNVSQPYGGTYIQQTFTLTKTLTAELSGFVTSGETWGFETGKPQGNFNIGFKKFIWDKKGTIKLSIDDPANLNNFRNTLTTNNLVSTGTYRWDNQRFRVNFTYNFGNTNVKVNQRSVNSGDGDGGGKGGRN</sequence>
<dbReference type="STRING" id="1079859.SAMN04515674_103434"/>
<evidence type="ECO:0000256" key="1">
    <source>
        <dbReference type="ARBA" id="ARBA00004442"/>
    </source>
</evidence>
<feature type="signal peptide" evidence="4">
    <location>
        <begin position="1"/>
        <end position="19"/>
    </location>
</feature>
<dbReference type="PANTHER" id="PTHR40980:SF4">
    <property type="entry name" value="TONB-DEPENDENT RECEPTOR-LIKE BETA-BARREL DOMAIN-CONTAINING PROTEIN"/>
    <property type="match status" value="1"/>
</dbReference>
<evidence type="ECO:0000259" key="6">
    <source>
        <dbReference type="Pfam" id="PF14905"/>
    </source>
</evidence>
<dbReference type="AlphaFoldDB" id="A0A1I5QYJ3"/>
<evidence type="ECO:0000256" key="4">
    <source>
        <dbReference type="SAM" id="SignalP"/>
    </source>
</evidence>
<keyword evidence="4" id="KW-0732">Signal</keyword>
<dbReference type="Gene3D" id="2.40.170.20">
    <property type="entry name" value="TonB-dependent receptor, beta-barrel domain"/>
    <property type="match status" value="1"/>
</dbReference>
<feature type="domain" description="Outer membrane protein beta-barrel" evidence="6">
    <location>
        <begin position="382"/>
        <end position="783"/>
    </location>
</feature>
<dbReference type="Proteomes" id="UP000199306">
    <property type="component" value="Unassembled WGS sequence"/>
</dbReference>
<evidence type="ECO:0000259" key="5">
    <source>
        <dbReference type="Pfam" id="PF07715"/>
    </source>
</evidence>
<dbReference type="InterPro" id="IPR041700">
    <property type="entry name" value="OMP_b-brl_3"/>
</dbReference>
<dbReference type="Pfam" id="PF14905">
    <property type="entry name" value="OMP_b-brl_3"/>
    <property type="match status" value="1"/>
</dbReference>
<keyword evidence="8" id="KW-1185">Reference proteome</keyword>
<accession>A0A1I5QYJ3</accession>
<dbReference type="Pfam" id="PF07715">
    <property type="entry name" value="Plug"/>
    <property type="match status" value="1"/>
</dbReference>
<dbReference type="SUPFAM" id="SSF49464">
    <property type="entry name" value="Carboxypeptidase regulatory domain-like"/>
    <property type="match status" value="1"/>
</dbReference>
<protein>
    <submittedName>
        <fullName evidence="7">Outer membrane receptor proteins, mostly Fe transport</fullName>
    </submittedName>
</protein>
<keyword evidence="3" id="KW-0998">Cell outer membrane</keyword>
<dbReference type="SUPFAM" id="SSF56935">
    <property type="entry name" value="Porins"/>
    <property type="match status" value="1"/>
</dbReference>
<proteinExistence type="predicted"/>
<feature type="domain" description="TonB-dependent receptor plug" evidence="5">
    <location>
        <begin position="146"/>
        <end position="219"/>
    </location>
</feature>
<keyword evidence="7" id="KW-0675">Receptor</keyword>
<dbReference type="EMBL" id="FOXH01000003">
    <property type="protein sequence ID" value="SFP51384.1"/>
    <property type="molecule type" value="Genomic_DNA"/>
</dbReference>
<dbReference type="Gene3D" id="2.60.40.1120">
    <property type="entry name" value="Carboxypeptidase-like, regulatory domain"/>
    <property type="match status" value="1"/>
</dbReference>
<dbReference type="InterPro" id="IPR012910">
    <property type="entry name" value="Plug_dom"/>
</dbReference>
<dbReference type="Pfam" id="PF13715">
    <property type="entry name" value="CarbopepD_reg_2"/>
    <property type="match status" value="1"/>
</dbReference>
<feature type="chain" id="PRO_5011751111" evidence="4">
    <location>
        <begin position="20"/>
        <end position="811"/>
    </location>
</feature>
<evidence type="ECO:0000256" key="2">
    <source>
        <dbReference type="ARBA" id="ARBA00023136"/>
    </source>
</evidence>
<gene>
    <name evidence="7" type="ORF">SAMN04515674_103434</name>
</gene>
<dbReference type="Gene3D" id="2.170.130.10">
    <property type="entry name" value="TonB-dependent receptor, plug domain"/>
    <property type="match status" value="1"/>
</dbReference>
<keyword evidence="2" id="KW-0472">Membrane</keyword>
<reference evidence="7 8" key="1">
    <citation type="submission" date="2016-10" db="EMBL/GenBank/DDBJ databases">
        <authorList>
            <person name="de Groot N.N."/>
        </authorList>
    </citation>
    <scope>NUCLEOTIDE SEQUENCE [LARGE SCALE GENOMIC DNA]</scope>
    <source>
        <strain evidence="8">E92,LMG 26720,CCM 7988</strain>
    </source>
</reference>
<dbReference type="InterPro" id="IPR008969">
    <property type="entry name" value="CarboxyPept-like_regulatory"/>
</dbReference>
<evidence type="ECO:0000256" key="3">
    <source>
        <dbReference type="ARBA" id="ARBA00023237"/>
    </source>
</evidence>
<dbReference type="OrthoDB" id="905020at2"/>
<dbReference type="PANTHER" id="PTHR40980">
    <property type="entry name" value="PLUG DOMAIN-CONTAINING PROTEIN"/>
    <property type="match status" value="1"/>
</dbReference>
<evidence type="ECO:0000313" key="8">
    <source>
        <dbReference type="Proteomes" id="UP000199306"/>
    </source>
</evidence>
<dbReference type="GO" id="GO:0009279">
    <property type="term" value="C:cell outer membrane"/>
    <property type="evidence" value="ECO:0007669"/>
    <property type="project" value="UniProtKB-SubCell"/>
</dbReference>
<name>A0A1I5QYJ3_9BACT</name>
<dbReference type="RefSeq" id="WP_092014854.1">
    <property type="nucleotide sequence ID" value="NZ_FOXH01000003.1"/>
</dbReference>
<dbReference type="InterPro" id="IPR036942">
    <property type="entry name" value="Beta-barrel_TonB_sf"/>
</dbReference>